<keyword evidence="3 5" id="KW-0067">ATP-binding</keyword>
<feature type="domain" description="ABC transporter" evidence="4">
    <location>
        <begin position="5"/>
        <end position="246"/>
    </location>
</feature>
<gene>
    <name evidence="5" type="primary">pstB</name>
    <name evidence="5" type="ORF">A3A63_00705</name>
</gene>
<dbReference type="PANTHER" id="PTHR43423">
    <property type="entry name" value="ABC TRANSPORTER I FAMILY MEMBER 17"/>
    <property type="match status" value="1"/>
</dbReference>
<dbReference type="AlphaFoldDB" id="A0A1F6B326"/>
<dbReference type="CDD" id="cd03260">
    <property type="entry name" value="ABC_PstB_phosphate_transporter"/>
    <property type="match status" value="1"/>
</dbReference>
<dbReference type="SUPFAM" id="SSF52540">
    <property type="entry name" value="P-loop containing nucleoside triphosphate hydrolases"/>
    <property type="match status" value="1"/>
</dbReference>
<dbReference type="EMBL" id="MFJX01000014">
    <property type="protein sequence ID" value="OGG31336.1"/>
    <property type="molecule type" value="Genomic_DNA"/>
</dbReference>
<reference evidence="5 6" key="1">
    <citation type="journal article" date="2016" name="Nat. Commun.">
        <title>Thousands of microbial genomes shed light on interconnected biogeochemical processes in an aquifer system.</title>
        <authorList>
            <person name="Anantharaman K."/>
            <person name="Brown C.T."/>
            <person name="Hug L.A."/>
            <person name="Sharon I."/>
            <person name="Castelle C.J."/>
            <person name="Probst A.J."/>
            <person name="Thomas B.C."/>
            <person name="Singh A."/>
            <person name="Wilkins M.J."/>
            <person name="Karaoz U."/>
            <person name="Brodie E.L."/>
            <person name="Williams K.H."/>
            <person name="Hubbard S.S."/>
            <person name="Banfield J.F."/>
        </authorList>
    </citation>
    <scope>NUCLEOTIDE SEQUENCE [LARGE SCALE GENOMIC DNA]</scope>
</reference>
<keyword evidence="1" id="KW-0813">Transport</keyword>
<dbReference type="Pfam" id="PF00005">
    <property type="entry name" value="ABC_tran"/>
    <property type="match status" value="1"/>
</dbReference>
<dbReference type="InterPro" id="IPR027417">
    <property type="entry name" value="P-loop_NTPase"/>
</dbReference>
<dbReference type="GO" id="GO:0035435">
    <property type="term" value="P:phosphate ion transmembrane transport"/>
    <property type="evidence" value="ECO:0007669"/>
    <property type="project" value="InterPro"/>
</dbReference>
<dbReference type="PROSITE" id="PS00211">
    <property type="entry name" value="ABC_TRANSPORTER_1"/>
    <property type="match status" value="1"/>
</dbReference>
<evidence type="ECO:0000313" key="6">
    <source>
        <dbReference type="Proteomes" id="UP000176450"/>
    </source>
</evidence>
<sequence>MKKIVDIPHLSVSYNSRLALQVRGLAIFNHEILAVIGPANSGKSSLIRSINRMIDLNPRAHVEGEILFDGANIYHPSFDVHELRTRIGMIFPVPMALPMSIFENLAYGPRLHGLVSIRKLTAAVEDCLKAVGLWDEVKQRLDTTALRLSGGQQQRLCLARALMVAPEILLFDEPCSGLDPISTAKVEATMRALAKKYTIVLVTNNIKQAARVSDRVAFFYNGELVETGRTKDVFRKSKDRRTADYISGKFG</sequence>
<dbReference type="PANTHER" id="PTHR43423:SF1">
    <property type="entry name" value="ABC TRANSPORTER I FAMILY MEMBER 17"/>
    <property type="match status" value="1"/>
</dbReference>
<dbReference type="PROSITE" id="PS50893">
    <property type="entry name" value="ABC_TRANSPORTER_2"/>
    <property type="match status" value="1"/>
</dbReference>
<protein>
    <submittedName>
        <fullName evidence="5">Phosphate ABC transporter ATP-binding protein</fullName>
    </submittedName>
</protein>
<evidence type="ECO:0000256" key="1">
    <source>
        <dbReference type="ARBA" id="ARBA00022448"/>
    </source>
</evidence>
<evidence type="ECO:0000259" key="4">
    <source>
        <dbReference type="PROSITE" id="PS50893"/>
    </source>
</evidence>
<dbReference type="InterPro" id="IPR005670">
    <property type="entry name" value="PstB-like"/>
</dbReference>
<evidence type="ECO:0000256" key="2">
    <source>
        <dbReference type="ARBA" id="ARBA00022741"/>
    </source>
</evidence>
<dbReference type="GO" id="GO:0016887">
    <property type="term" value="F:ATP hydrolysis activity"/>
    <property type="evidence" value="ECO:0007669"/>
    <property type="project" value="InterPro"/>
</dbReference>
<evidence type="ECO:0000256" key="3">
    <source>
        <dbReference type="ARBA" id="ARBA00022840"/>
    </source>
</evidence>
<dbReference type="GO" id="GO:0005524">
    <property type="term" value="F:ATP binding"/>
    <property type="evidence" value="ECO:0007669"/>
    <property type="project" value="UniProtKB-KW"/>
</dbReference>
<accession>A0A1F6B326</accession>
<dbReference type="Gene3D" id="3.40.50.300">
    <property type="entry name" value="P-loop containing nucleotide triphosphate hydrolases"/>
    <property type="match status" value="1"/>
</dbReference>
<dbReference type="GO" id="GO:0016020">
    <property type="term" value="C:membrane"/>
    <property type="evidence" value="ECO:0007669"/>
    <property type="project" value="InterPro"/>
</dbReference>
<dbReference type="GO" id="GO:0005315">
    <property type="term" value="F:phosphate transmembrane transporter activity"/>
    <property type="evidence" value="ECO:0007669"/>
    <property type="project" value="InterPro"/>
</dbReference>
<dbReference type="InterPro" id="IPR003439">
    <property type="entry name" value="ABC_transporter-like_ATP-bd"/>
</dbReference>
<dbReference type="InterPro" id="IPR017871">
    <property type="entry name" value="ABC_transporter-like_CS"/>
</dbReference>
<keyword evidence="2" id="KW-0547">Nucleotide-binding</keyword>
<dbReference type="InterPro" id="IPR003593">
    <property type="entry name" value="AAA+_ATPase"/>
</dbReference>
<evidence type="ECO:0000313" key="5">
    <source>
        <dbReference type="EMBL" id="OGG31336.1"/>
    </source>
</evidence>
<dbReference type="SMART" id="SM00382">
    <property type="entry name" value="AAA"/>
    <property type="match status" value="1"/>
</dbReference>
<name>A0A1F6B326_9BACT</name>
<dbReference type="Proteomes" id="UP000176450">
    <property type="component" value="Unassembled WGS sequence"/>
</dbReference>
<comment type="caution">
    <text evidence="5">The sequence shown here is derived from an EMBL/GenBank/DDBJ whole genome shotgun (WGS) entry which is preliminary data.</text>
</comment>
<proteinExistence type="predicted"/>
<organism evidence="5 6">
    <name type="scientific">Candidatus Gottesmanbacteria bacterium RIFCSPLOWO2_01_FULL_46_9</name>
    <dbReference type="NCBI Taxonomy" id="1798394"/>
    <lineage>
        <taxon>Bacteria</taxon>
        <taxon>Candidatus Gottesmaniibacteriota</taxon>
    </lineage>
</organism>